<comment type="caution">
    <text evidence="3">The sequence shown here is derived from an EMBL/GenBank/DDBJ whole genome shotgun (WGS) entry which is preliminary data.</text>
</comment>
<dbReference type="GO" id="GO:0016491">
    <property type="term" value="F:oxidoreductase activity"/>
    <property type="evidence" value="ECO:0007669"/>
    <property type="project" value="UniProtKB-KW"/>
</dbReference>
<evidence type="ECO:0000313" key="4">
    <source>
        <dbReference type="Proteomes" id="UP000077552"/>
    </source>
</evidence>
<organism evidence="3 4">
    <name type="scientific">Aequorivita soesokkakensis</name>
    <dbReference type="NCBI Taxonomy" id="1385699"/>
    <lineage>
        <taxon>Bacteria</taxon>
        <taxon>Pseudomonadati</taxon>
        <taxon>Bacteroidota</taxon>
        <taxon>Flavobacteriia</taxon>
        <taxon>Flavobacteriales</taxon>
        <taxon>Flavobacteriaceae</taxon>
        <taxon>Aequorivita</taxon>
    </lineage>
</organism>
<dbReference type="SUPFAM" id="SSF51735">
    <property type="entry name" value="NAD(P)-binding Rossmann-fold domains"/>
    <property type="match status" value="1"/>
</dbReference>
<dbReference type="RefSeq" id="WP_068760149.1">
    <property type="nucleotide sequence ID" value="NZ_LXIE01000001.1"/>
</dbReference>
<name>A0A1A9LGT7_9FLAO</name>
<dbReference type="InterPro" id="IPR036291">
    <property type="entry name" value="NAD(P)-bd_dom_sf"/>
</dbReference>
<dbReference type="InterPro" id="IPR051122">
    <property type="entry name" value="SDR_DHRS6-like"/>
</dbReference>
<dbReference type="PANTHER" id="PTHR43477">
    <property type="entry name" value="DIHYDROANTICAPSIN 7-DEHYDROGENASE"/>
    <property type="match status" value="1"/>
</dbReference>
<keyword evidence="4" id="KW-1185">Reference proteome</keyword>
<protein>
    <submittedName>
        <fullName evidence="3">Short-chain dehydrogenase</fullName>
    </submittedName>
</protein>
<sequence>MKEFENQWAIIMGGSSGLGFASAKKLASQGMNVCIVHRDRKSNLAAFEKEVKAMESLGVSVKTFNQDALNKDIRETIAQEFPKNSVKLLLHSIAKGSLKTMRGSENKTLSKQDFDITMHAMAISWYEWSQTLIQHEIFTKKARNIAFTSEGNSRVWPGYGAVSAAKSVLEALMRNMAVEFAPLDITTNCIQAGTTETPSFLVIPGSEELAKMAKKRNPFGRLTQPEDVANVVFLLCKKEADWINGTILKVDGGESLR</sequence>
<comment type="similarity">
    <text evidence="1">Belongs to the short-chain dehydrogenases/reductases (SDR) family.</text>
</comment>
<dbReference type="OrthoDB" id="9803333at2"/>
<dbReference type="STRING" id="1385699.A7A78_00400"/>
<dbReference type="AlphaFoldDB" id="A0A1A9LGT7"/>
<evidence type="ECO:0000256" key="2">
    <source>
        <dbReference type="ARBA" id="ARBA00023002"/>
    </source>
</evidence>
<accession>A0A1A9LGT7</accession>
<dbReference type="PRINTS" id="PR00081">
    <property type="entry name" value="GDHRDH"/>
</dbReference>
<dbReference type="Gene3D" id="3.40.50.720">
    <property type="entry name" value="NAD(P)-binding Rossmann-like Domain"/>
    <property type="match status" value="2"/>
</dbReference>
<dbReference type="EMBL" id="LXIE01000001">
    <property type="protein sequence ID" value="OAD92413.1"/>
    <property type="molecule type" value="Genomic_DNA"/>
</dbReference>
<reference evidence="3 4" key="1">
    <citation type="submission" date="2016-05" db="EMBL/GenBank/DDBJ databases">
        <title>Genome sequencing of Vitellibacter soesokkakensis RSSK-12.</title>
        <authorList>
            <person name="Thevarajoo S."/>
            <person name="Selvaratnam C."/>
            <person name="Goh K.M."/>
            <person name="Chan K.-G."/>
            <person name="Chong C.S."/>
        </authorList>
    </citation>
    <scope>NUCLEOTIDE SEQUENCE [LARGE SCALE GENOMIC DNA]</scope>
    <source>
        <strain evidence="3 4">RSSK-12</strain>
    </source>
</reference>
<dbReference type="InterPro" id="IPR002347">
    <property type="entry name" value="SDR_fam"/>
</dbReference>
<evidence type="ECO:0000313" key="3">
    <source>
        <dbReference type="EMBL" id="OAD92413.1"/>
    </source>
</evidence>
<dbReference type="PANTHER" id="PTHR43477:SF1">
    <property type="entry name" value="DIHYDROANTICAPSIN 7-DEHYDROGENASE"/>
    <property type="match status" value="1"/>
</dbReference>
<gene>
    <name evidence="3" type="ORF">A7A78_00400</name>
</gene>
<dbReference type="Proteomes" id="UP000077552">
    <property type="component" value="Unassembled WGS sequence"/>
</dbReference>
<evidence type="ECO:0000256" key="1">
    <source>
        <dbReference type="ARBA" id="ARBA00006484"/>
    </source>
</evidence>
<keyword evidence="2" id="KW-0560">Oxidoreductase</keyword>
<dbReference type="CDD" id="cd05233">
    <property type="entry name" value="SDR_c"/>
    <property type="match status" value="1"/>
</dbReference>
<proteinExistence type="inferred from homology"/>
<dbReference type="Pfam" id="PF13561">
    <property type="entry name" value="adh_short_C2"/>
    <property type="match status" value="1"/>
</dbReference>